<organism evidence="2 3">
    <name type="scientific">Paralcaligenes ureilyticus</name>
    <dbReference type="NCBI Taxonomy" id="627131"/>
    <lineage>
        <taxon>Bacteria</taxon>
        <taxon>Pseudomonadati</taxon>
        <taxon>Pseudomonadota</taxon>
        <taxon>Betaproteobacteria</taxon>
        <taxon>Burkholderiales</taxon>
        <taxon>Alcaligenaceae</taxon>
        <taxon>Paralcaligenes</taxon>
    </lineage>
</organism>
<keyword evidence="3" id="KW-1185">Reference proteome</keyword>
<protein>
    <submittedName>
        <fullName evidence="2">Methyltransferase family protein</fullName>
    </submittedName>
</protein>
<proteinExistence type="predicted"/>
<dbReference type="CDD" id="cd02440">
    <property type="entry name" value="AdoMet_MTases"/>
    <property type="match status" value="1"/>
</dbReference>
<dbReference type="GO" id="GO:0008168">
    <property type="term" value="F:methyltransferase activity"/>
    <property type="evidence" value="ECO:0007669"/>
    <property type="project" value="UniProtKB-KW"/>
</dbReference>
<gene>
    <name evidence="2" type="ORF">EDC26_102154</name>
</gene>
<evidence type="ECO:0000313" key="3">
    <source>
        <dbReference type="Proteomes" id="UP000295525"/>
    </source>
</evidence>
<comment type="caution">
    <text evidence="2">The sequence shown here is derived from an EMBL/GenBank/DDBJ whole genome shotgun (WGS) entry which is preliminary data.</text>
</comment>
<dbReference type="SUPFAM" id="SSF53335">
    <property type="entry name" value="S-adenosyl-L-methionine-dependent methyltransferases"/>
    <property type="match status" value="1"/>
</dbReference>
<dbReference type="Pfam" id="PF13649">
    <property type="entry name" value="Methyltransf_25"/>
    <property type="match status" value="1"/>
</dbReference>
<dbReference type="Gene3D" id="3.40.50.150">
    <property type="entry name" value="Vaccinia Virus protein VP39"/>
    <property type="match status" value="1"/>
</dbReference>
<sequence>MGSAGLIARAVQHRIGSDPQSQGQQPLRVIEIGAGDGTLMLRLAHRFAARWPAVHLSLLDRQNVVSSSTQNEFKRLGWTVEVLCVDVLDWAAAPPTQWDIALANLFVHHFDSSQITVLFESLARCTDWFMACEPRRGRVPLFASRLLGLTGASAVTRVDAVLSVKAGFSGAELSELWPHSSSQWAIQEGAAGLFSHAFIASREMG</sequence>
<accession>A0A4V2UZ72</accession>
<dbReference type="EMBL" id="SMAJ01000002">
    <property type="protein sequence ID" value="TCT10198.1"/>
    <property type="molecule type" value="Genomic_DNA"/>
</dbReference>
<dbReference type="GO" id="GO:0032259">
    <property type="term" value="P:methylation"/>
    <property type="evidence" value="ECO:0007669"/>
    <property type="project" value="UniProtKB-KW"/>
</dbReference>
<dbReference type="InterPro" id="IPR029063">
    <property type="entry name" value="SAM-dependent_MTases_sf"/>
</dbReference>
<dbReference type="InterPro" id="IPR041698">
    <property type="entry name" value="Methyltransf_25"/>
</dbReference>
<dbReference type="AlphaFoldDB" id="A0A4V2UZ72"/>
<name>A0A4V2UZ72_9BURK</name>
<feature type="domain" description="Methyltransferase" evidence="1">
    <location>
        <begin position="29"/>
        <end position="125"/>
    </location>
</feature>
<reference evidence="2 3" key="1">
    <citation type="submission" date="2019-03" db="EMBL/GenBank/DDBJ databases">
        <title>Genomic Encyclopedia of Type Strains, Phase IV (KMG-IV): sequencing the most valuable type-strain genomes for metagenomic binning, comparative biology and taxonomic classification.</title>
        <authorList>
            <person name="Goeker M."/>
        </authorList>
    </citation>
    <scope>NUCLEOTIDE SEQUENCE [LARGE SCALE GENOMIC DNA]</scope>
    <source>
        <strain evidence="2 3">DSM 24591</strain>
    </source>
</reference>
<evidence type="ECO:0000313" key="2">
    <source>
        <dbReference type="EMBL" id="TCT10198.1"/>
    </source>
</evidence>
<keyword evidence="2" id="KW-0808">Transferase</keyword>
<dbReference type="Proteomes" id="UP000295525">
    <property type="component" value="Unassembled WGS sequence"/>
</dbReference>
<keyword evidence="2" id="KW-0489">Methyltransferase</keyword>
<evidence type="ECO:0000259" key="1">
    <source>
        <dbReference type="Pfam" id="PF13649"/>
    </source>
</evidence>